<keyword evidence="6" id="KW-1185">Reference proteome</keyword>
<dbReference type="InterPro" id="IPR011761">
    <property type="entry name" value="ATP-grasp"/>
</dbReference>
<dbReference type="EMBL" id="MTKO01000034">
    <property type="protein sequence ID" value="RWX47436.1"/>
    <property type="molecule type" value="Genomic_DNA"/>
</dbReference>
<dbReference type="InterPro" id="IPR011095">
    <property type="entry name" value="Dala_Dala_lig_C"/>
</dbReference>
<accession>A0A3S3QTM4</accession>
<dbReference type="PROSITE" id="PS50975">
    <property type="entry name" value="ATP_GRASP"/>
    <property type="match status" value="1"/>
</dbReference>
<dbReference type="Gene3D" id="3.60.70.12">
    <property type="entry name" value="L-amino peptidase D-ALA esterase/amidase"/>
    <property type="match status" value="1"/>
</dbReference>
<dbReference type="GO" id="GO:0046872">
    <property type="term" value="F:metal ion binding"/>
    <property type="evidence" value="ECO:0007669"/>
    <property type="project" value="InterPro"/>
</dbReference>
<dbReference type="InterPro" id="IPR016117">
    <property type="entry name" value="ArgJ-like_dom_sf"/>
</dbReference>
<evidence type="ECO:0000313" key="6">
    <source>
        <dbReference type="Proteomes" id="UP000287853"/>
    </source>
</evidence>
<dbReference type="Gene3D" id="3.30.470.20">
    <property type="entry name" value="ATP-grasp fold, B domain"/>
    <property type="match status" value="1"/>
</dbReference>
<feature type="domain" description="ATP-grasp" evidence="4">
    <location>
        <begin position="109"/>
        <end position="319"/>
    </location>
</feature>
<comment type="caution">
    <text evidence="5">The sequence shown here is derived from an EMBL/GenBank/DDBJ whole genome shotgun (WGS) entry which is preliminary data.</text>
</comment>
<dbReference type="InterPro" id="IPR013815">
    <property type="entry name" value="ATP_grasp_subdomain_1"/>
</dbReference>
<evidence type="ECO:0000313" key="5">
    <source>
        <dbReference type="EMBL" id="RWX47436.1"/>
    </source>
</evidence>
<dbReference type="Pfam" id="PF07478">
    <property type="entry name" value="Dala_Dala_lig_C"/>
    <property type="match status" value="1"/>
</dbReference>
<dbReference type="Pfam" id="PF03576">
    <property type="entry name" value="Peptidase_S58"/>
    <property type="match status" value="1"/>
</dbReference>
<evidence type="ECO:0000256" key="3">
    <source>
        <dbReference type="PROSITE-ProRule" id="PRU00409"/>
    </source>
</evidence>
<dbReference type="GO" id="GO:0008716">
    <property type="term" value="F:D-alanine-D-alanine ligase activity"/>
    <property type="evidence" value="ECO:0007669"/>
    <property type="project" value="UniProtKB-EC"/>
</dbReference>
<reference evidence="5 6" key="1">
    <citation type="submission" date="2017-01" db="EMBL/GenBank/DDBJ databases">
        <title>The cable genome- insights into the physiology and evolution of filamentous bacteria capable of sulfide oxidation via long distance electron transfer.</title>
        <authorList>
            <person name="Schreiber L."/>
            <person name="Bjerg J.T."/>
            <person name="Boggild A."/>
            <person name="Van De Vossenberg J."/>
            <person name="Meysman F."/>
            <person name="Nielsen L.P."/>
            <person name="Schramm A."/>
            <person name="Kjeldsen K.U."/>
        </authorList>
    </citation>
    <scope>NUCLEOTIDE SEQUENCE [LARGE SCALE GENOMIC DNA]</scope>
    <source>
        <strain evidence="5">MCF</strain>
    </source>
</reference>
<gene>
    <name evidence="5" type="ORF">H206_01528</name>
</gene>
<dbReference type="InterPro" id="IPR005321">
    <property type="entry name" value="Peptidase_S58_DmpA"/>
</dbReference>
<organism evidence="5 6">
    <name type="scientific">Candidatus Electrothrix aarhusensis</name>
    <dbReference type="NCBI Taxonomy" id="1859131"/>
    <lineage>
        <taxon>Bacteria</taxon>
        <taxon>Pseudomonadati</taxon>
        <taxon>Thermodesulfobacteriota</taxon>
        <taxon>Desulfobulbia</taxon>
        <taxon>Desulfobulbales</taxon>
        <taxon>Desulfobulbaceae</taxon>
        <taxon>Candidatus Electrothrix</taxon>
    </lineage>
</organism>
<keyword evidence="3" id="KW-0067">ATP-binding</keyword>
<dbReference type="PANTHER" id="PTHR23132:SF23">
    <property type="entry name" value="D-ALANINE--D-ALANINE LIGASE B"/>
    <property type="match status" value="1"/>
</dbReference>
<keyword evidence="2 5" id="KW-0436">Ligase</keyword>
<proteinExistence type="inferred from homology"/>
<dbReference type="GO" id="GO:0005524">
    <property type="term" value="F:ATP binding"/>
    <property type="evidence" value="ECO:0007669"/>
    <property type="project" value="UniProtKB-UniRule"/>
</dbReference>
<sequence>MRITIAYNLRTDNTEDTAELLTEADINRIHKAISSLQHTVTVVEVSGKPYAVIERLIESEPDLIFNLAEGTIGSSREAFYPGLYEQMGIPFTGGNASLLHLNLDKHLAKTVLSSHGISVPRGVLITDKERELPEDLQYPLMIKPNSEGSSKGITQDSVVETRDQALERINRLLGHYPAGLVVEEYIGGRELSVPFLESFPGKLLDIVEHTFDLSKIGGKYNIYDYDMKQGGESAQAVKVICPAMITSEEEKTITKMAREVFDIMSCPDVGRVDIRLHTNGKPYFIELNPLPSLHPDASLMTAAGSRGLEFRDALRLIIRSAARRYGLAIKSAKQTRKNDITSEIPRPNARDIGIQIGRMSPGIHNAITDVKGVRVGHFSRKEDNVQIPGSKETGNVRTGVTAIMPAGQAYANRIAAGGFILNGVGEMAGLTQILETGCWKRRYC</sequence>
<dbReference type="AlphaFoldDB" id="A0A3S3QTM4"/>
<comment type="similarity">
    <text evidence="1">Belongs to the D-alanine--D-alanine ligase family.</text>
</comment>
<evidence type="ECO:0000256" key="1">
    <source>
        <dbReference type="ARBA" id="ARBA00010871"/>
    </source>
</evidence>
<evidence type="ECO:0000256" key="2">
    <source>
        <dbReference type="ARBA" id="ARBA00022598"/>
    </source>
</evidence>
<dbReference type="Gene3D" id="3.30.1490.20">
    <property type="entry name" value="ATP-grasp fold, A domain"/>
    <property type="match status" value="1"/>
</dbReference>
<keyword evidence="3" id="KW-0547">Nucleotide-binding</keyword>
<evidence type="ECO:0000259" key="4">
    <source>
        <dbReference type="PROSITE" id="PS50975"/>
    </source>
</evidence>
<dbReference type="EC" id="6.3.2.4" evidence="5"/>
<dbReference type="SUPFAM" id="SSF56266">
    <property type="entry name" value="DmpA/ArgJ-like"/>
    <property type="match status" value="1"/>
</dbReference>
<dbReference type="SUPFAM" id="SSF56059">
    <property type="entry name" value="Glutathione synthetase ATP-binding domain-like"/>
    <property type="match status" value="1"/>
</dbReference>
<protein>
    <submittedName>
        <fullName evidence="5">D-alanine--D-alanine ligase</fullName>
        <ecNumber evidence="5">6.3.2.4</ecNumber>
    </submittedName>
</protein>
<name>A0A3S3QTM4_9BACT</name>
<dbReference type="PANTHER" id="PTHR23132">
    <property type="entry name" value="D-ALANINE--D-ALANINE LIGASE"/>
    <property type="match status" value="1"/>
</dbReference>
<dbReference type="Proteomes" id="UP000287853">
    <property type="component" value="Unassembled WGS sequence"/>
</dbReference>